<evidence type="ECO:0000313" key="4">
    <source>
        <dbReference type="Proteomes" id="UP001396898"/>
    </source>
</evidence>
<dbReference type="Pfam" id="PF06985">
    <property type="entry name" value="HET"/>
    <property type="match status" value="1"/>
</dbReference>
<evidence type="ECO:0000259" key="2">
    <source>
        <dbReference type="Pfam" id="PF06985"/>
    </source>
</evidence>
<feature type="compositionally biased region" description="Polar residues" evidence="1">
    <location>
        <begin position="1"/>
        <end position="13"/>
    </location>
</feature>
<feature type="region of interest" description="Disordered" evidence="1">
    <location>
        <begin position="1"/>
        <end position="24"/>
    </location>
</feature>
<feature type="region of interest" description="Disordered" evidence="1">
    <location>
        <begin position="746"/>
        <end position="784"/>
    </location>
</feature>
<gene>
    <name evidence="3" type="ORF">PG991_014754</name>
</gene>
<dbReference type="EMBL" id="JAQQWI010000019">
    <property type="protein sequence ID" value="KAK7999079.1"/>
    <property type="molecule type" value="Genomic_DNA"/>
</dbReference>
<dbReference type="PANTHER" id="PTHR24148:SF64">
    <property type="entry name" value="HETEROKARYON INCOMPATIBILITY DOMAIN-CONTAINING PROTEIN"/>
    <property type="match status" value="1"/>
</dbReference>
<accession>A0ABR1R6A5</accession>
<protein>
    <recommendedName>
        <fullName evidence="2">Heterokaryon incompatibility domain-containing protein</fullName>
    </recommendedName>
</protein>
<proteinExistence type="predicted"/>
<feature type="domain" description="Heterokaryon incompatibility" evidence="2">
    <location>
        <begin position="157"/>
        <end position="372"/>
    </location>
</feature>
<keyword evidence="4" id="KW-1185">Reference proteome</keyword>
<sequence>MSQPESDCSQPSESQHDDATNTDSEGYELQVAIDQLASGSADALKLYLACQQDLDPSVVSLASTPWHASEDSSVTFIGGVDDIQPPGAASEGVVVRERPQHSHRIALENTGKPYEYSELRPELSQLRLLKLSAPGEDGVIRQLELHTFSLDAAPEFFCLSYVWGDPSQFLAVNCDGGMIPVTQNLFHALRTCFGRYPESWLWADGICINQQDLAERSSQVQLMGSIYEKASMVLAHPGNWVYGKTDSASGSDDEGTDGDKSLGDIGAEAAGNSSDEEPNKSSDHSDSYGTADFQLIYTDDAYSSDNVQSALSIMTFLTRTWTVGNEGKTMSDTYWAKTDLPDPDTLEGRQKWANLMEFWCHEWYFRTWVLQEVVLAAKVVVLYQDAAVSLDAITEFWSLVGSRSLPRTLRIGPLADVFNRVRHLSPISSIKSLRDKRGCKTEAGAEYDPGTSDAPRADLSSAPDLLELLCLSRSNLATDPRDKVYGLLGLTKDAISRSIVPDYSPANTVAKLFTDIATKLVASGRVGDLLHHAGLDRNVSHLPSWVPDWTKQSRSTLPVHLYRCMGTTTPNCTLLKIKEGKRPKLRVRGVIISQITIVGAPWKYYSHDPSEPSLGRFKNAPDMENALARTFAADCSWQGHRIGRRSLEYTDTDAAISEESRSRGAAAMASASHGDEFFAGFDAFKRFYTRGPESEEDLTAPGIRVHQTGLYMWLLDFDEEVEADLQRRMVPFTAPFQEAQRGRRFAVLGPPSTGNVAGDGDNRATNDDGGDDGTGASEEGNNDFMGTVPWDAENGDYCVLLEGFRTPFVLRKKLRRGKAKSSGDPSGGQEEFRLVGDCYVHGIMDGELLRWADEVGEELGPEFRSVDDGGREYVIRALQGYVPFTDFVLV</sequence>
<organism evidence="3 4">
    <name type="scientific">Apiospora marii</name>
    <dbReference type="NCBI Taxonomy" id="335849"/>
    <lineage>
        <taxon>Eukaryota</taxon>
        <taxon>Fungi</taxon>
        <taxon>Dikarya</taxon>
        <taxon>Ascomycota</taxon>
        <taxon>Pezizomycotina</taxon>
        <taxon>Sordariomycetes</taxon>
        <taxon>Xylariomycetidae</taxon>
        <taxon>Amphisphaeriales</taxon>
        <taxon>Apiosporaceae</taxon>
        <taxon>Apiospora</taxon>
    </lineage>
</organism>
<evidence type="ECO:0000256" key="1">
    <source>
        <dbReference type="SAM" id="MobiDB-lite"/>
    </source>
</evidence>
<dbReference type="InterPro" id="IPR010730">
    <property type="entry name" value="HET"/>
</dbReference>
<comment type="caution">
    <text evidence="3">The sequence shown here is derived from an EMBL/GenBank/DDBJ whole genome shotgun (WGS) entry which is preliminary data.</text>
</comment>
<reference evidence="3 4" key="1">
    <citation type="submission" date="2023-01" db="EMBL/GenBank/DDBJ databases">
        <title>Analysis of 21 Apiospora genomes using comparative genomics revels a genus with tremendous synthesis potential of carbohydrate active enzymes and secondary metabolites.</title>
        <authorList>
            <person name="Sorensen T."/>
        </authorList>
    </citation>
    <scope>NUCLEOTIDE SEQUENCE [LARGE SCALE GENOMIC DNA]</scope>
    <source>
        <strain evidence="3 4">CBS 20057</strain>
    </source>
</reference>
<dbReference type="PANTHER" id="PTHR24148">
    <property type="entry name" value="ANKYRIN REPEAT DOMAIN-CONTAINING PROTEIN 39 HOMOLOG-RELATED"/>
    <property type="match status" value="1"/>
</dbReference>
<feature type="region of interest" description="Disordered" evidence="1">
    <location>
        <begin position="245"/>
        <end position="286"/>
    </location>
</feature>
<evidence type="ECO:0000313" key="3">
    <source>
        <dbReference type="EMBL" id="KAK7999079.1"/>
    </source>
</evidence>
<dbReference type="Pfam" id="PF26639">
    <property type="entry name" value="Het-6_barrel"/>
    <property type="match status" value="1"/>
</dbReference>
<feature type="compositionally biased region" description="Basic and acidic residues" evidence="1">
    <location>
        <begin position="277"/>
        <end position="286"/>
    </location>
</feature>
<dbReference type="InterPro" id="IPR052895">
    <property type="entry name" value="HetReg/Transcr_Mod"/>
</dbReference>
<dbReference type="Proteomes" id="UP001396898">
    <property type="component" value="Unassembled WGS sequence"/>
</dbReference>
<name>A0ABR1R6A5_9PEZI</name>